<gene>
    <name evidence="2" type="ORF">Xseb_02705</name>
</gene>
<name>A0AAW4RPX4_XANCI</name>
<evidence type="ECO:0000313" key="3">
    <source>
        <dbReference type="Proteomes" id="UP000825388"/>
    </source>
</evidence>
<accession>A0AAW4RPX4</accession>
<dbReference type="EMBL" id="LOKL01000158">
    <property type="protein sequence ID" value="MBZ3926390.1"/>
    <property type="molecule type" value="Genomic_DNA"/>
</dbReference>
<dbReference type="Proteomes" id="UP000825388">
    <property type="component" value="Unassembled WGS sequence"/>
</dbReference>
<keyword evidence="1" id="KW-0732">Signal</keyword>
<dbReference type="AlphaFoldDB" id="A0AAW4RPX4"/>
<feature type="chain" id="PRO_5043767113" evidence="1">
    <location>
        <begin position="21"/>
        <end position="122"/>
    </location>
</feature>
<sequence length="122" mass="12695">MPPRKSTSNRAAVAPTNASAAIVTAAASGEQDTIKLPSEPAVVSTAADTAVIASAAGASITADITEQTPEARWFYEVLTPFKFRGVIAKPPAWIELSDDEAEPYQLADVLGTEPSELPIVEG</sequence>
<evidence type="ECO:0000313" key="2">
    <source>
        <dbReference type="EMBL" id="MBZ3926390.1"/>
    </source>
</evidence>
<feature type="signal peptide" evidence="1">
    <location>
        <begin position="1"/>
        <end position="20"/>
    </location>
</feature>
<comment type="caution">
    <text evidence="2">The sequence shown here is derived from an EMBL/GenBank/DDBJ whole genome shotgun (WGS) entry which is preliminary data.</text>
</comment>
<evidence type="ECO:0000256" key="1">
    <source>
        <dbReference type="SAM" id="SignalP"/>
    </source>
</evidence>
<organism evidence="2 3">
    <name type="scientific">Xanthomonas citri pv. sesbaniae</name>
    <dbReference type="NCBI Taxonomy" id="473425"/>
    <lineage>
        <taxon>Bacteria</taxon>
        <taxon>Pseudomonadati</taxon>
        <taxon>Pseudomonadota</taxon>
        <taxon>Gammaproteobacteria</taxon>
        <taxon>Lysobacterales</taxon>
        <taxon>Lysobacteraceae</taxon>
        <taxon>Xanthomonas</taxon>
    </lineage>
</organism>
<proteinExistence type="predicted"/>
<protein>
    <submittedName>
        <fullName evidence="2">Uncharacterized protein</fullName>
    </submittedName>
</protein>
<reference evidence="2" key="1">
    <citation type="submission" date="2015-12" db="EMBL/GenBank/DDBJ databases">
        <authorList>
            <person name="Bansal K."/>
            <person name="Midha S."/>
            <person name="Patil P.B."/>
        </authorList>
    </citation>
    <scope>NUCLEOTIDE SEQUENCE</scope>
    <source>
        <strain evidence="2">LMG867</strain>
    </source>
</reference>